<gene>
    <name evidence="3" type="ORF">MY1_1099</name>
</gene>
<dbReference type="Proteomes" id="UP000004440">
    <property type="component" value="Unassembled WGS sequence"/>
</dbReference>
<dbReference type="OrthoDB" id="9652at2157"/>
<sequence>MKILHIEDVPEISEVFADILMTKNHHFESATDGKKGLNMVLKNNYDLILLDMCMPNYSGIDFLLDLNDKKSSEIRKVVVVSALELDKYQIKFLKELGVRSTHQKPISVQSLLAQIEPEIAT</sequence>
<feature type="domain" description="Response regulatory" evidence="2">
    <location>
        <begin position="2"/>
        <end position="119"/>
    </location>
</feature>
<dbReference type="InterPro" id="IPR011006">
    <property type="entry name" value="CheY-like_superfamily"/>
</dbReference>
<protein>
    <submittedName>
        <fullName evidence="3">Response regulator receiver protein</fullName>
    </submittedName>
</protein>
<evidence type="ECO:0000313" key="3">
    <source>
        <dbReference type="EMBL" id="EGP93859.1"/>
    </source>
</evidence>
<keyword evidence="1" id="KW-0597">Phosphoprotein</keyword>
<dbReference type="RefSeq" id="WP_007550715.1">
    <property type="nucleotide sequence ID" value="NZ_AFPU01000001.1"/>
</dbReference>
<dbReference type="AlphaFoldDB" id="F9CX57"/>
<dbReference type="EMBL" id="AFPU01000001">
    <property type="protein sequence ID" value="EGP93859.1"/>
    <property type="molecule type" value="Genomic_DNA"/>
</dbReference>
<dbReference type="PANTHER" id="PTHR44591">
    <property type="entry name" value="STRESS RESPONSE REGULATOR PROTEIN 1"/>
    <property type="match status" value="1"/>
</dbReference>
<dbReference type="Pfam" id="PF00072">
    <property type="entry name" value="Response_reg"/>
    <property type="match status" value="1"/>
</dbReference>
<dbReference type="GeneID" id="56063412"/>
<evidence type="ECO:0000313" key="4">
    <source>
        <dbReference type="Proteomes" id="UP000004440"/>
    </source>
</evidence>
<comment type="caution">
    <text evidence="3">The sequence shown here is derived from an EMBL/GenBank/DDBJ whole genome shotgun (WGS) entry which is preliminary data.</text>
</comment>
<keyword evidence="4" id="KW-1185">Reference proteome</keyword>
<accession>F9CX57</accession>
<reference evidence="3 4" key="1">
    <citation type="journal article" date="2011" name="J. Bacteriol.">
        <title>Genome Sequence of an Ammonia-Oxidizing Soil Archaeon, "Candidatus Nitrosoarchaeum koreensis" MY1.</title>
        <authorList>
            <person name="Kim B.K."/>
            <person name="Jung M.Y."/>
            <person name="Yu D.S."/>
            <person name="Park S.J."/>
            <person name="Oh T.K."/>
            <person name="Rhee S.K."/>
            <person name="Kim J.F."/>
        </authorList>
    </citation>
    <scope>NUCLEOTIDE SEQUENCE [LARGE SCALE GENOMIC DNA]</scope>
    <source>
        <strain evidence="3 4">MY1</strain>
    </source>
</reference>
<proteinExistence type="predicted"/>
<dbReference type="STRING" id="1001994.MY1_1099"/>
<dbReference type="Gene3D" id="3.40.50.2300">
    <property type="match status" value="1"/>
</dbReference>
<dbReference type="PANTHER" id="PTHR44591:SF3">
    <property type="entry name" value="RESPONSE REGULATORY DOMAIN-CONTAINING PROTEIN"/>
    <property type="match status" value="1"/>
</dbReference>
<dbReference type="GO" id="GO:0000160">
    <property type="term" value="P:phosphorelay signal transduction system"/>
    <property type="evidence" value="ECO:0007669"/>
    <property type="project" value="InterPro"/>
</dbReference>
<dbReference type="SUPFAM" id="SSF52172">
    <property type="entry name" value="CheY-like"/>
    <property type="match status" value="1"/>
</dbReference>
<organism evidence="3 4">
    <name type="scientific">Nitrosarchaeum koreense MY1</name>
    <dbReference type="NCBI Taxonomy" id="1001994"/>
    <lineage>
        <taxon>Archaea</taxon>
        <taxon>Nitrososphaerota</taxon>
        <taxon>Nitrososphaeria</taxon>
        <taxon>Nitrosopumilales</taxon>
        <taxon>Nitrosopumilaceae</taxon>
        <taxon>Nitrosarchaeum</taxon>
    </lineage>
</organism>
<name>F9CX57_9ARCH</name>
<dbReference type="PROSITE" id="PS50110">
    <property type="entry name" value="RESPONSE_REGULATORY"/>
    <property type="match status" value="1"/>
</dbReference>
<dbReference type="SMART" id="SM00448">
    <property type="entry name" value="REC"/>
    <property type="match status" value="1"/>
</dbReference>
<evidence type="ECO:0000256" key="1">
    <source>
        <dbReference type="ARBA" id="ARBA00022553"/>
    </source>
</evidence>
<dbReference type="InterPro" id="IPR001789">
    <property type="entry name" value="Sig_transdc_resp-reg_receiver"/>
</dbReference>
<evidence type="ECO:0000259" key="2">
    <source>
        <dbReference type="PROSITE" id="PS50110"/>
    </source>
</evidence>
<dbReference type="InterPro" id="IPR050595">
    <property type="entry name" value="Bact_response_regulator"/>
</dbReference>